<reference evidence="1 2" key="1">
    <citation type="journal article" date="2015" name="Genome Biol. Evol.">
        <title>Comparative Genomics of a Bacterivorous Green Alga Reveals Evolutionary Causalities and Consequences of Phago-Mixotrophic Mode of Nutrition.</title>
        <authorList>
            <person name="Burns J.A."/>
            <person name="Paasch A."/>
            <person name="Narechania A."/>
            <person name="Kim E."/>
        </authorList>
    </citation>
    <scope>NUCLEOTIDE SEQUENCE [LARGE SCALE GENOMIC DNA]</scope>
    <source>
        <strain evidence="1 2">PLY_AMNH</strain>
    </source>
</reference>
<comment type="caution">
    <text evidence="1">The sequence shown here is derived from an EMBL/GenBank/DDBJ whole genome shotgun (WGS) entry which is preliminary data.</text>
</comment>
<dbReference type="Proteomes" id="UP001190700">
    <property type="component" value="Unassembled WGS sequence"/>
</dbReference>
<evidence type="ECO:0000313" key="2">
    <source>
        <dbReference type="Proteomes" id="UP001190700"/>
    </source>
</evidence>
<dbReference type="AlphaFoldDB" id="A0AAE0LL31"/>
<gene>
    <name evidence="1" type="ORF">CYMTET_3432</name>
</gene>
<sequence>MSSLKAYIGLSGGYLFDEELVTHFHNKGLYRAVFYGIMEAGMTREWPGGRSIYASTVRICGIRIHRRLRLCLGPDLLSNIDSDGFKAARAHFAIQTSMVNDDVRVKNEIGIEHGGRKPSKQHARCYAVGDKHGRFEAIHTDVYG</sequence>
<protein>
    <submittedName>
        <fullName evidence="1">Uncharacterized protein</fullName>
    </submittedName>
</protein>
<organism evidence="1 2">
    <name type="scientific">Cymbomonas tetramitiformis</name>
    <dbReference type="NCBI Taxonomy" id="36881"/>
    <lineage>
        <taxon>Eukaryota</taxon>
        <taxon>Viridiplantae</taxon>
        <taxon>Chlorophyta</taxon>
        <taxon>Pyramimonadophyceae</taxon>
        <taxon>Pyramimonadales</taxon>
        <taxon>Pyramimonadaceae</taxon>
        <taxon>Cymbomonas</taxon>
    </lineage>
</organism>
<proteinExistence type="predicted"/>
<name>A0AAE0LL31_9CHLO</name>
<accession>A0AAE0LL31</accession>
<keyword evidence="2" id="KW-1185">Reference proteome</keyword>
<dbReference type="EMBL" id="LGRX02000231">
    <property type="protein sequence ID" value="KAK3289127.1"/>
    <property type="molecule type" value="Genomic_DNA"/>
</dbReference>
<evidence type="ECO:0000313" key="1">
    <source>
        <dbReference type="EMBL" id="KAK3289127.1"/>
    </source>
</evidence>